<dbReference type="GO" id="GO:0005886">
    <property type="term" value="C:plasma membrane"/>
    <property type="evidence" value="ECO:0007669"/>
    <property type="project" value="UniProtKB-SubCell"/>
</dbReference>
<evidence type="ECO:0000259" key="8">
    <source>
        <dbReference type="Pfam" id="PF02687"/>
    </source>
</evidence>
<keyword evidence="10" id="KW-0132">Cell division</keyword>
<reference evidence="10 11" key="1">
    <citation type="submission" date="2014-12" db="EMBL/GenBank/DDBJ databases">
        <title>Draft Genome Sequence of Pseudoalteromonas luteoviolacea HI1.</title>
        <authorList>
            <person name="Asahina A.Y."/>
            <person name="Hadfield M.G."/>
        </authorList>
    </citation>
    <scope>NUCLEOTIDE SEQUENCE [LARGE SCALE GENOMIC DNA]</scope>
    <source>
        <strain evidence="10 11">HI1</strain>
    </source>
</reference>
<dbReference type="GO" id="GO:0051301">
    <property type="term" value="P:cell division"/>
    <property type="evidence" value="ECO:0007669"/>
    <property type="project" value="UniProtKB-KW"/>
</dbReference>
<evidence type="ECO:0000313" key="10">
    <source>
        <dbReference type="EMBL" id="KID57425.1"/>
    </source>
</evidence>
<dbReference type="EMBL" id="JWIC01000005">
    <property type="protein sequence ID" value="KID57425.1"/>
    <property type="molecule type" value="Genomic_DNA"/>
</dbReference>
<keyword evidence="3 7" id="KW-0812">Transmembrane</keyword>
<evidence type="ECO:0000256" key="6">
    <source>
        <dbReference type="ARBA" id="ARBA00038076"/>
    </source>
</evidence>
<comment type="subcellular location">
    <subcellularLocation>
        <location evidence="1">Cell membrane</location>
        <topology evidence="1">Multi-pass membrane protein</topology>
    </subcellularLocation>
</comment>
<dbReference type="GO" id="GO:0022857">
    <property type="term" value="F:transmembrane transporter activity"/>
    <property type="evidence" value="ECO:0007669"/>
    <property type="project" value="TreeGrafter"/>
</dbReference>
<feature type="domain" description="MacB-like periplasmic core" evidence="9">
    <location>
        <begin position="19"/>
        <end position="243"/>
    </location>
</feature>
<comment type="similarity">
    <text evidence="6">Belongs to the ABC-4 integral membrane protein family.</text>
</comment>
<evidence type="ECO:0000256" key="5">
    <source>
        <dbReference type="ARBA" id="ARBA00023136"/>
    </source>
</evidence>
<dbReference type="InterPro" id="IPR003838">
    <property type="entry name" value="ABC3_permease_C"/>
</dbReference>
<dbReference type="PANTHER" id="PTHR30572">
    <property type="entry name" value="MEMBRANE COMPONENT OF TRANSPORTER-RELATED"/>
    <property type="match status" value="1"/>
</dbReference>
<dbReference type="RefSeq" id="WP_039609196.1">
    <property type="nucleotide sequence ID" value="NZ_JWIC01000005.1"/>
</dbReference>
<name>A0A0C1QDF9_9GAMM</name>
<dbReference type="Pfam" id="PF02687">
    <property type="entry name" value="FtsX"/>
    <property type="match status" value="1"/>
</dbReference>
<feature type="transmembrane region" description="Helical" evidence="7">
    <location>
        <begin position="278"/>
        <end position="302"/>
    </location>
</feature>
<comment type="caution">
    <text evidence="10">The sequence shown here is derived from an EMBL/GenBank/DDBJ whole genome shotgun (WGS) entry which is preliminary data.</text>
</comment>
<dbReference type="Proteomes" id="UP000031327">
    <property type="component" value="Unassembled WGS sequence"/>
</dbReference>
<evidence type="ECO:0000313" key="11">
    <source>
        <dbReference type="Proteomes" id="UP000031327"/>
    </source>
</evidence>
<keyword evidence="4 7" id="KW-1133">Transmembrane helix</keyword>
<dbReference type="AlphaFoldDB" id="A0A0C1QDF9"/>
<dbReference type="InterPro" id="IPR025857">
    <property type="entry name" value="MacB_PCD"/>
</dbReference>
<sequence>MSEIKPILSALKRSKTGAILLVLQIAITLALVSNAMSIVFDRLEKMNQQTGYDEQSIISYLVVTYDKRIDKAKQFDEDIQKLKDLPGVIEALAVSSVPLTRSGGAWALSTDPDELKGKSVDSGYLYGNHTLIGALGLEVTEGRNFTENDVVYDRKKEYPTVAIVSRAVANALFGEGKGLNETIYSGNNAAKVIGIIDTIKSQWPKSNIADNLVLLPLQDSTAYQKFVVKTTEHQRAEVMNKIEPLLLELSRGRVVMDVKALDKSKADTYASDRLMIKMLISIVVFLGVITALGIFGLTHFNISKRTKQIGTRRALGARKSTIFKHFLLENMVVTSLGMLIGVVGALLLGRKLMGIYDVPPLEGMSILLTAIAMIVMSLVAVFVPAQRAANISPSVATRSI</sequence>
<proteinExistence type="inferred from homology"/>
<evidence type="ECO:0000256" key="3">
    <source>
        <dbReference type="ARBA" id="ARBA00022692"/>
    </source>
</evidence>
<dbReference type="Pfam" id="PF12704">
    <property type="entry name" value="MacB_PCD"/>
    <property type="match status" value="1"/>
</dbReference>
<keyword evidence="2" id="KW-1003">Cell membrane</keyword>
<dbReference type="OrthoDB" id="9770036at2"/>
<evidence type="ECO:0000256" key="1">
    <source>
        <dbReference type="ARBA" id="ARBA00004651"/>
    </source>
</evidence>
<feature type="transmembrane region" description="Helical" evidence="7">
    <location>
        <begin position="366"/>
        <end position="385"/>
    </location>
</feature>
<keyword evidence="5 7" id="KW-0472">Membrane</keyword>
<accession>A0A0C1QDF9</accession>
<evidence type="ECO:0000259" key="9">
    <source>
        <dbReference type="Pfam" id="PF12704"/>
    </source>
</evidence>
<dbReference type="PANTHER" id="PTHR30572:SF4">
    <property type="entry name" value="ABC TRANSPORTER PERMEASE YTRF"/>
    <property type="match status" value="1"/>
</dbReference>
<keyword evidence="10" id="KW-0131">Cell cycle</keyword>
<organism evidence="10 11">
    <name type="scientific">Pseudoalteromonas luteoviolacea</name>
    <dbReference type="NCBI Taxonomy" id="43657"/>
    <lineage>
        <taxon>Bacteria</taxon>
        <taxon>Pseudomonadati</taxon>
        <taxon>Pseudomonadota</taxon>
        <taxon>Gammaproteobacteria</taxon>
        <taxon>Alteromonadales</taxon>
        <taxon>Pseudoalteromonadaceae</taxon>
        <taxon>Pseudoalteromonas</taxon>
    </lineage>
</organism>
<evidence type="ECO:0000256" key="4">
    <source>
        <dbReference type="ARBA" id="ARBA00022989"/>
    </source>
</evidence>
<evidence type="ECO:0000256" key="7">
    <source>
        <dbReference type="SAM" id="Phobius"/>
    </source>
</evidence>
<feature type="transmembrane region" description="Helical" evidence="7">
    <location>
        <begin position="322"/>
        <end position="346"/>
    </location>
</feature>
<protein>
    <submittedName>
        <fullName evidence="10">Cell division protein FtsX</fullName>
    </submittedName>
</protein>
<gene>
    <name evidence="10" type="ORF">JF50_09485</name>
</gene>
<dbReference type="InterPro" id="IPR050250">
    <property type="entry name" value="Macrolide_Exporter_MacB"/>
</dbReference>
<evidence type="ECO:0000256" key="2">
    <source>
        <dbReference type="ARBA" id="ARBA00022475"/>
    </source>
</evidence>
<feature type="domain" description="ABC3 transporter permease C-terminal" evidence="8">
    <location>
        <begin position="281"/>
        <end position="393"/>
    </location>
</feature>